<keyword evidence="2" id="KW-1185">Reference proteome</keyword>
<sequence>MFADSSLPNRPNYAEHSLSHAVHESTDQSTFASVSASSQYRTGQVSNGTQSRDASVTRGRNTHATSQGLTPSSRAPSAHPTIPEGETARTNAGTPAPLDTVTGLQRRTSNRHHRQTSVINGLQHSRNPSFNSPLASSPLSPESLHNANLRNAATRRGQASAMDKDAAISPTGSLALSAHLHGPSIDSTLNSSSSHTATTSTHSTTSKFRRGHGFGPSVSMQPEGRTPAEYAVHHLLNAFLVRADQKINLCLSNLETRPLPVEEICGVGADPAFDQLLLALGHVTRQKPRALVDILMFWRQRKADDANACRKQLAQHRSPSSMGSNLPVALPRRHTEPLQDAGLPHTTPEPTLLQHEEVGSDDYMLLDRQATASIFILCRGLMEVFAQSTMEAITTELALKLEDIVFDQLQSFEPHHLHSNKIRAANWRIYGQLLGRMSSLDFARVTNLYLQQLKIWQQDIASSAGSTIKAREVETRIELLLLSMQHIRLALQPTLFSQSCDFLSAVAQLFADSHGPKIKQAYCALFESLLSQVAVHSSLTENNPRFKDFVDAVNPRINQMLTKMRHWSSALPTSIALLCLSSMDVFHTQWMLQMNALSNKLRDRATRTSAMRAICQLTWAYLQRSTDSMLSKARKVEEIIRLVFPPGKKPHITTEASMAEAILCFVRLVGYHCTELCFRTIIFLLINPESIIPARDLRIEQLEPEKITIGIQSFLLVMEDKEKGSQAWPLFPEFHTPLPMSDTAPSSPMPFATSTMLGKQVLPKKNDFSTSTLPINPARLDEQCRNCFFRFCEVLGKITILCDTAFGSSATLNERFSAVTPKTPLAEAFILSKRDDGSAQDQRALYYDLLNVAIQALPRCMFDNVPPNTLINLLCTASAHVQDHVAQAATRSLKAIAGQGYAQSVAIAFPRFIFNYDHQYSTMSDDGRLGPNHIEATLALYLELLHIWVEQIQRKAKANLSSVESSGELNSARALQMEMTNALSLVDETEGYGLFFLCSQSRKVRGYAIKVLEIVRQFDKALGKDDQARIIHILDTNSEQILDIAEDTLTLLERSRLQRDKQRKGAHNVLIELSSSESYYDSALWFKAFPNLIRHIFEMCPNAVALSREVVVDRLALMQPDVERLAVHLASSRDFKLLGRSSDTPVNVFFDQWKLYLIMACVTLSSPGGQTQSQLATAIHTRKTSRNTSGLQDKLSSARALFSAVIPMLGVSVDALRSAVVTALGSINRKLYRILLESLQYAVITCNDEAKARVGQHQRTPSSPSRSQMTERMRAEVTCIYKLTAMFLKHEDVLRDEWILNNLMNYAKELRLFLSDSDVQSDWRFTKLRYHYCGLIEAVYININKAPDTTHWMSFEARKSAFTLMEDWCGYRSDTPGPLRVDSEHGDKGAIAKERSNLKIAALSAMAALCTGPVSVATESNTVLQFNIPRMLSWVDSVFAAPEHKLHEIGQKALKNLIVSNPNAGVFIEYAIQCCYGIKGVVALENCFNVIADILMQLPRFPISIVKVLGSVIFTLGHENREIRIKSSRLLRFLDEREQKKSNLQHFDISISDKTRAVYKTAQFEYSRRLAQTYSDYAFHVFSEFCFQFRNMTPDIQRNMVAAILPWLQTLELQISETNAPTDLSYMLLVNMVEITIQSSRHLHNEVQALWQALATGPYGGNVQLILDFIIELSLERREQNFVGCAKQIVVYLSTTPAGSKIFAHFLILLAPKNMPNERNMISKPAPEISNVPYSANLETILPMGNRQASLSIGQVAMIFLVDLLVPPVQLGQEDALRLLHTVFILWDHHTTIVQEHARELLVHLMHILIVTKMYNNTSDEGSLIAAEELVEAIRNNDPQISWFYADFTGNNETDDLGRRLPVGMSLLTDKVVNIFSTAFGNLQDAWAKESLHWASVCPVRHLACRSFQVFRCISNKLDSTLLSDMLARLSNTISDEHADYQTFSLEILTTLKTVIASSDKKELLKYPQLFWTTVACLNTIHEREFLEALGMLEAIVDRFEFSDDGAVDIILRARPADWDGCFEGVEPLIYKGLKSSDCLDRTVAVLSELVSKPNDDLLGKDKRVLFNTLAYLPWLLNSKRKGPATSQELNFAESLKEAARKTGELALASAIEQFSTMSMSATAFLINVLQSLKASFFPSAEADALIFVIGLLTNAKSWFRVSVLDILQELIPLVDIKNPNITNHGADLISPLLRLLQTEHCDQALKVMDLVIEVSSTPLERHHLRMSIASGPSRAIRKEYETTQSLYGIPELSGWSIPAPALHAAQTRNNVHHVFYMCSDTDSANETPARTPEVEFHAEEDLADSYFPPHAANETYDSFERVTMSDAGMGDIVSSLDSLDDFFEENESPTTPTAESRNSGLGSFSFFDGDHSTNVYDQQTAPILSRSFNRTSSSLSFHNGLADPKPSTSHQHRAQFSFSSAAHSYQNSFASIDEAEGPGPSLPTIETQSPVAPTQPAILPTRPGLHARSITSPANQYPVSHPTPGAAPSPMSTSFYMQVSNNSYPAEDVLSDSENTPFPTMAPSISHGGTKSVTVTPTSATDATANFMRRGMRRLTGGRSEVAKEKARLRAPSSGANQYNVGTSGSGQSPRIPRIPSEYLNNTAGNGNTPAGLSPGPLSPGQQS</sequence>
<comment type="caution">
    <text evidence="1">The sequence shown here is derived from an EMBL/GenBank/DDBJ whole genome shotgun (WGS) entry which is preliminary data.</text>
</comment>
<accession>A0ACC2ZYY8</accession>
<proteinExistence type="predicted"/>
<organism evidence="1 2">
    <name type="scientific">Neophaeococcomyces mojaviensis</name>
    <dbReference type="NCBI Taxonomy" id="3383035"/>
    <lineage>
        <taxon>Eukaryota</taxon>
        <taxon>Fungi</taxon>
        <taxon>Dikarya</taxon>
        <taxon>Ascomycota</taxon>
        <taxon>Pezizomycotina</taxon>
        <taxon>Eurotiomycetes</taxon>
        <taxon>Chaetothyriomycetidae</taxon>
        <taxon>Chaetothyriales</taxon>
        <taxon>Chaetothyriales incertae sedis</taxon>
        <taxon>Neophaeococcomyces</taxon>
    </lineage>
</organism>
<reference evidence="1" key="1">
    <citation type="submission" date="2022-10" db="EMBL/GenBank/DDBJ databases">
        <title>Culturing micro-colonial fungi from biological soil crusts in the Mojave desert and describing Neophaeococcomyces mojavensis, and introducing the new genera and species Taxawa tesnikishii.</title>
        <authorList>
            <person name="Kurbessoian T."/>
            <person name="Stajich J.E."/>
        </authorList>
    </citation>
    <scope>NUCLEOTIDE SEQUENCE</scope>
    <source>
        <strain evidence="1">JES_112</strain>
    </source>
</reference>
<evidence type="ECO:0000313" key="1">
    <source>
        <dbReference type="EMBL" id="KAJ9652976.1"/>
    </source>
</evidence>
<gene>
    <name evidence="1" type="primary">TAO3</name>
    <name evidence="1" type="ORF">H2198_007789</name>
</gene>
<protein>
    <submittedName>
        <fullName evidence="1">Cell morphogenesis protein PAG1</fullName>
    </submittedName>
</protein>
<dbReference type="EMBL" id="JAPDRQ010000173">
    <property type="protein sequence ID" value="KAJ9652976.1"/>
    <property type="molecule type" value="Genomic_DNA"/>
</dbReference>
<name>A0ACC2ZYY8_9EURO</name>
<evidence type="ECO:0000313" key="2">
    <source>
        <dbReference type="Proteomes" id="UP001172386"/>
    </source>
</evidence>
<dbReference type="Proteomes" id="UP001172386">
    <property type="component" value="Unassembled WGS sequence"/>
</dbReference>